<evidence type="ECO:0000256" key="2">
    <source>
        <dbReference type="ARBA" id="ARBA00004950"/>
    </source>
</evidence>
<dbReference type="Gene3D" id="1.20.58.100">
    <property type="entry name" value="Fumarate reductase/succinate dehydrogenase flavoprotein-like, C-terminal domain"/>
    <property type="match status" value="1"/>
</dbReference>
<dbReference type="InterPro" id="IPR030664">
    <property type="entry name" value="SdhA/FrdA/AprA"/>
</dbReference>
<dbReference type="GO" id="GO:0033765">
    <property type="term" value="F:steroid dehydrogenase activity, acting on the CH-CH group of donors"/>
    <property type="evidence" value="ECO:0007669"/>
    <property type="project" value="UniProtKB-ARBA"/>
</dbReference>
<sequence>MNTTQDGSRRKEHSISTSVLVIGTGGSGLRAAIEVAEAGADVLAVGKRPKEDAHTSLAAGGINAALATMDPDDTWQQHAADTIKESYDLANPRTVEIVTQGAAEGIADLERYGMDFAKEDDGRISQRFFGAHTWRRTAFAGDYTGLEIQRTLIRRAESLNIPILDRVYITKLLVADGRIFGAYGFDVIDGTGYRIHADAVILAAGGHNRIWRRTSSRRDENTGDSFRLAVEAGARLRDAELVQFHPSGIIEPENAAGTLVSEAARGEGGILRNGLGERFMERYDPQRMELSTRDRVALAAYTEIAEGRGTENGGVWLDVSHLPRETIMSRLPRVFQTLMETQMLDITASPIEIAPTAHYSMGGVWVDPVDHSTDVEGLWAIGEASSGLHGANRLGGNSLIELLVFGRIVGRSAVAYSDGLEAQVRSHAAVDEARAEISDLLASEGTENVRALQREVRNLMTEHAGVVRDEAGLLAGLEKLGSVEARMKDVGIHPDIAGFADLSHAFDLRSSVLAARATLECALERREPRGCHNRSDYPEMDSEMRVNLVWSPSTGVVREPIPEVSPDVAALMHTGEISQEGKLVE</sequence>
<dbReference type="AlphaFoldDB" id="A0A0B9A349"/>
<organism evidence="14 15">
    <name type="scientific">Brevibacterium linens</name>
    <dbReference type="NCBI Taxonomy" id="1703"/>
    <lineage>
        <taxon>Bacteria</taxon>
        <taxon>Bacillati</taxon>
        <taxon>Actinomycetota</taxon>
        <taxon>Actinomycetes</taxon>
        <taxon>Micrococcales</taxon>
        <taxon>Brevibacteriaceae</taxon>
        <taxon>Brevibacterium</taxon>
    </lineage>
</organism>
<dbReference type="InterPro" id="IPR027477">
    <property type="entry name" value="Succ_DH/fumarate_Rdtase_cat_sf"/>
</dbReference>
<keyword evidence="14" id="KW-0830">Ubiquinone</keyword>
<comment type="similarity">
    <text evidence="3">Belongs to the FAD-dependent oxidoreductase 2 family. NadB subfamily.</text>
</comment>
<dbReference type="InterPro" id="IPR036188">
    <property type="entry name" value="FAD/NAD-bd_sf"/>
</dbReference>
<dbReference type="Pfam" id="PF02910">
    <property type="entry name" value="Succ_DH_flav_C"/>
    <property type="match status" value="1"/>
</dbReference>
<keyword evidence="6" id="KW-0285">Flavoprotein</keyword>
<dbReference type="PIRSF" id="PIRSF000171">
    <property type="entry name" value="SDHA_APRA_LASPO"/>
    <property type="match status" value="1"/>
</dbReference>
<evidence type="ECO:0000256" key="3">
    <source>
        <dbReference type="ARBA" id="ARBA00008562"/>
    </source>
</evidence>
<gene>
    <name evidence="14" type="ORF">AE0388_1079</name>
</gene>
<feature type="domain" description="Fumarate reductase/succinate dehydrogenase flavoprotein-like C-terminal" evidence="13">
    <location>
        <begin position="454"/>
        <end position="543"/>
    </location>
</feature>
<evidence type="ECO:0000256" key="11">
    <source>
        <dbReference type="PIRSR" id="PIRSR000171-1"/>
    </source>
</evidence>
<evidence type="ECO:0000256" key="9">
    <source>
        <dbReference type="ARBA" id="ARBA00030386"/>
    </source>
</evidence>
<dbReference type="Gene3D" id="3.90.700.10">
    <property type="entry name" value="Succinate dehydrogenase/fumarate reductase flavoprotein, catalytic domain"/>
    <property type="match status" value="1"/>
</dbReference>
<keyword evidence="15" id="KW-1185">Reference proteome</keyword>
<comment type="function">
    <text evidence="8">Catalyzes the oxidation of L-aspartate to iminoaspartate, the first step in the de novo biosynthesis of NAD(+).</text>
</comment>
<dbReference type="OrthoDB" id="9805351at2"/>
<reference evidence="14 15" key="1">
    <citation type="submission" date="2014-11" db="EMBL/GenBank/DDBJ databases">
        <title>Draft Genome Sequence of Brevibacterium linens AE038-8.</title>
        <authorList>
            <person name="Maizel D."/>
            <person name="Utturkar S.M."/>
            <person name="Brown S.D."/>
            <person name="Ferrero M."/>
            <person name="Rosen B.P."/>
        </authorList>
    </citation>
    <scope>NUCLEOTIDE SEQUENCE [LARGE SCALE GENOMIC DNA]</scope>
    <source>
        <strain evidence="14 15">AE038-8</strain>
    </source>
</reference>
<dbReference type="Gene3D" id="3.50.50.60">
    <property type="entry name" value="FAD/NAD(P)-binding domain"/>
    <property type="match status" value="1"/>
</dbReference>
<dbReference type="SUPFAM" id="SSF56425">
    <property type="entry name" value="Succinate dehydrogenase/fumarate reductase flavoprotein, catalytic domain"/>
    <property type="match status" value="1"/>
</dbReference>
<evidence type="ECO:0000256" key="6">
    <source>
        <dbReference type="ARBA" id="ARBA00022630"/>
    </source>
</evidence>
<keyword evidence="7 14" id="KW-0560">Oxidoreductase</keyword>
<dbReference type="InterPro" id="IPR037099">
    <property type="entry name" value="Fum_R/Succ_DH_flav-like_C_sf"/>
</dbReference>
<dbReference type="PANTHER" id="PTHR11632">
    <property type="entry name" value="SUCCINATE DEHYDROGENASE 2 FLAVOPROTEIN SUBUNIT"/>
    <property type="match status" value="1"/>
</dbReference>
<comment type="pathway">
    <text evidence="2">Cofactor biosynthesis; NAD(+) biosynthesis; iminoaspartate from L-aspartate (oxidase route): step 1/1.</text>
</comment>
<dbReference type="GO" id="GO:0044281">
    <property type="term" value="P:small molecule metabolic process"/>
    <property type="evidence" value="ECO:0007669"/>
    <property type="project" value="UniProtKB-ARBA"/>
</dbReference>
<feature type="domain" description="FAD-dependent oxidoreductase 2 FAD-binding" evidence="12">
    <location>
        <begin position="19"/>
        <end position="399"/>
    </location>
</feature>
<feature type="active site" description="Proton acceptor" evidence="11">
    <location>
        <position position="293"/>
    </location>
</feature>
<evidence type="ECO:0000313" key="15">
    <source>
        <dbReference type="Proteomes" id="UP000031488"/>
    </source>
</evidence>
<evidence type="ECO:0000256" key="8">
    <source>
        <dbReference type="ARBA" id="ARBA00029426"/>
    </source>
</evidence>
<dbReference type="SUPFAM" id="SSF51905">
    <property type="entry name" value="FAD/NAD(P)-binding domain"/>
    <property type="match status" value="1"/>
</dbReference>
<dbReference type="PRINTS" id="PR00368">
    <property type="entry name" value="FADPNR"/>
</dbReference>
<evidence type="ECO:0000256" key="4">
    <source>
        <dbReference type="ARBA" id="ARBA00012173"/>
    </source>
</evidence>
<evidence type="ECO:0000313" key="14">
    <source>
        <dbReference type="EMBL" id="KHS53136.1"/>
    </source>
</evidence>
<evidence type="ECO:0000259" key="13">
    <source>
        <dbReference type="Pfam" id="PF02910"/>
    </source>
</evidence>
<dbReference type="PRINTS" id="PR00411">
    <property type="entry name" value="PNDRDTASEI"/>
</dbReference>
<evidence type="ECO:0000259" key="12">
    <source>
        <dbReference type="Pfam" id="PF00890"/>
    </source>
</evidence>
<protein>
    <recommendedName>
        <fullName evidence="5">L-aspartate oxidase</fullName>
        <ecNumber evidence="4">1.4.3.16</ecNumber>
    </recommendedName>
    <alternativeName>
        <fullName evidence="9">Quinolinate synthase B</fullName>
    </alternativeName>
</protein>
<dbReference type="InterPro" id="IPR015939">
    <property type="entry name" value="Fum_Rdtase/Succ_DH_flav-like_C"/>
</dbReference>
<dbReference type="PANTHER" id="PTHR11632:SF51">
    <property type="entry name" value="SUCCINATE DEHYDROGENASE [UBIQUINONE] FLAVOPROTEIN SUBUNIT, MITOCHONDRIAL"/>
    <property type="match status" value="1"/>
</dbReference>
<name>A0A0B9A349_BRELN</name>
<dbReference type="PATRIC" id="fig|1703.6.peg.965"/>
<evidence type="ECO:0000256" key="1">
    <source>
        <dbReference type="ARBA" id="ARBA00001974"/>
    </source>
</evidence>
<dbReference type="GO" id="GO:0008734">
    <property type="term" value="F:L-aspartate oxidase activity"/>
    <property type="evidence" value="ECO:0007669"/>
    <property type="project" value="UniProtKB-EC"/>
</dbReference>
<dbReference type="RefSeq" id="WP_052239812.1">
    <property type="nucleotide sequence ID" value="NZ_JTJZ01000016.1"/>
</dbReference>
<dbReference type="InterPro" id="IPR003953">
    <property type="entry name" value="FAD-dep_OxRdtase_2_FAD-bd"/>
</dbReference>
<dbReference type="Pfam" id="PF00890">
    <property type="entry name" value="FAD_binding_2"/>
    <property type="match status" value="1"/>
</dbReference>
<accession>A0A0B9A349</accession>
<dbReference type="FunFam" id="3.90.700.10:FF:000002">
    <property type="entry name" value="L-aspartate oxidase"/>
    <property type="match status" value="1"/>
</dbReference>
<dbReference type="EMBL" id="JTJZ01000016">
    <property type="protein sequence ID" value="KHS53136.1"/>
    <property type="molecule type" value="Genomic_DNA"/>
</dbReference>
<comment type="caution">
    <text evidence="14">The sequence shown here is derived from an EMBL/GenBank/DDBJ whole genome shotgun (WGS) entry which is preliminary data.</text>
</comment>
<dbReference type="EC" id="1.4.3.16" evidence="4"/>
<dbReference type="Proteomes" id="UP000031488">
    <property type="component" value="Unassembled WGS sequence"/>
</dbReference>
<evidence type="ECO:0000256" key="7">
    <source>
        <dbReference type="ARBA" id="ARBA00023002"/>
    </source>
</evidence>
<comment type="cofactor">
    <cofactor evidence="1">
        <name>FAD</name>
        <dbReference type="ChEBI" id="CHEBI:57692"/>
    </cofactor>
</comment>
<evidence type="ECO:0000256" key="5">
    <source>
        <dbReference type="ARBA" id="ARBA00021901"/>
    </source>
</evidence>
<comment type="catalytic activity">
    <reaction evidence="10">
        <text>L-aspartate + O2 = iminosuccinate + H2O2</text>
        <dbReference type="Rhea" id="RHEA:25876"/>
        <dbReference type="ChEBI" id="CHEBI:15379"/>
        <dbReference type="ChEBI" id="CHEBI:16240"/>
        <dbReference type="ChEBI" id="CHEBI:29991"/>
        <dbReference type="ChEBI" id="CHEBI:77875"/>
        <dbReference type="EC" id="1.4.3.16"/>
    </reaction>
    <physiologicalReaction direction="left-to-right" evidence="10">
        <dbReference type="Rhea" id="RHEA:25877"/>
    </physiologicalReaction>
</comment>
<evidence type="ECO:0000256" key="10">
    <source>
        <dbReference type="ARBA" id="ARBA00048305"/>
    </source>
</evidence>
<dbReference type="SUPFAM" id="SSF46977">
    <property type="entry name" value="Succinate dehydrogenase/fumarate reductase flavoprotein C-terminal domain"/>
    <property type="match status" value="1"/>
</dbReference>
<proteinExistence type="inferred from homology"/>
<dbReference type="STRING" id="1703.BLSMQ_0466"/>